<reference evidence="5 6" key="1">
    <citation type="journal article" date="2018" name="Gigascience">
        <title>Genomes of trombidid mites reveal novel predicted allergens and laterally-transferred genes associated with secondary metabolism.</title>
        <authorList>
            <person name="Dong X."/>
            <person name="Chaisiri K."/>
            <person name="Xia D."/>
            <person name="Armstrong S.D."/>
            <person name="Fang Y."/>
            <person name="Donnelly M.J."/>
            <person name="Kadowaki T."/>
            <person name="McGarry J.W."/>
            <person name="Darby A.C."/>
            <person name="Makepeace B.L."/>
        </authorList>
    </citation>
    <scope>NUCLEOTIDE SEQUENCE [LARGE SCALE GENOMIC DNA]</scope>
    <source>
        <strain evidence="5">UoL-UT</strain>
    </source>
</reference>
<evidence type="ECO:0000313" key="6">
    <source>
        <dbReference type="Proteomes" id="UP000288716"/>
    </source>
</evidence>
<dbReference type="InterPro" id="IPR009057">
    <property type="entry name" value="Homeodomain-like_sf"/>
</dbReference>
<feature type="domain" description="Homeobox" evidence="4">
    <location>
        <begin position="38"/>
        <end position="90"/>
    </location>
</feature>
<keyword evidence="2 3" id="KW-0371">Homeobox</keyword>
<comment type="subcellular location">
    <subcellularLocation>
        <location evidence="1 2 3">Nucleus</location>
    </subcellularLocation>
</comment>
<dbReference type="Gene3D" id="1.10.10.60">
    <property type="entry name" value="Homeodomain-like"/>
    <property type="match status" value="1"/>
</dbReference>
<dbReference type="GO" id="GO:0003677">
    <property type="term" value="F:DNA binding"/>
    <property type="evidence" value="ECO:0007669"/>
    <property type="project" value="UniProtKB-UniRule"/>
</dbReference>
<comment type="caution">
    <text evidence="5">The sequence shown here is derived from an EMBL/GenBank/DDBJ whole genome shotgun (WGS) entry which is preliminary data.</text>
</comment>
<keyword evidence="2 3" id="KW-0539">Nucleus</keyword>
<evidence type="ECO:0000256" key="2">
    <source>
        <dbReference type="PROSITE-ProRule" id="PRU00108"/>
    </source>
</evidence>
<keyword evidence="2 3" id="KW-0238">DNA-binding</keyword>
<proteinExistence type="predicted"/>
<evidence type="ECO:0000256" key="1">
    <source>
        <dbReference type="ARBA" id="ARBA00004123"/>
    </source>
</evidence>
<sequence length="104" mass="12114">MNTVKLKQTNRTSDRRIANVHFDLAASPQLAPNHLLPSFDYRQELLLQDLFEKKKNPTDSDFEILAMEASISIFHAKVWFEDRLAKWRQSQGLPSSMRRVSEIV</sequence>
<dbReference type="PROSITE" id="PS50071">
    <property type="entry name" value="HOMEOBOX_2"/>
    <property type="match status" value="1"/>
</dbReference>
<dbReference type="Pfam" id="PF00046">
    <property type="entry name" value="Homeodomain"/>
    <property type="match status" value="1"/>
</dbReference>
<protein>
    <submittedName>
        <fullName evidence="5">Homeodomain-only protein-like protein</fullName>
    </submittedName>
</protein>
<dbReference type="EMBL" id="NCKV01001751">
    <property type="protein sequence ID" value="RWS27835.1"/>
    <property type="molecule type" value="Genomic_DNA"/>
</dbReference>
<dbReference type="InterPro" id="IPR001356">
    <property type="entry name" value="HD"/>
</dbReference>
<dbReference type="SUPFAM" id="SSF46689">
    <property type="entry name" value="Homeodomain-like"/>
    <property type="match status" value="1"/>
</dbReference>
<accession>A0A443SK28</accession>
<evidence type="ECO:0000256" key="3">
    <source>
        <dbReference type="RuleBase" id="RU000682"/>
    </source>
</evidence>
<dbReference type="Proteomes" id="UP000288716">
    <property type="component" value="Unassembled WGS sequence"/>
</dbReference>
<gene>
    <name evidence="5" type="ORF">B4U80_13701</name>
</gene>
<keyword evidence="6" id="KW-1185">Reference proteome</keyword>
<organism evidence="5 6">
    <name type="scientific">Leptotrombidium deliense</name>
    <dbReference type="NCBI Taxonomy" id="299467"/>
    <lineage>
        <taxon>Eukaryota</taxon>
        <taxon>Metazoa</taxon>
        <taxon>Ecdysozoa</taxon>
        <taxon>Arthropoda</taxon>
        <taxon>Chelicerata</taxon>
        <taxon>Arachnida</taxon>
        <taxon>Acari</taxon>
        <taxon>Acariformes</taxon>
        <taxon>Trombidiformes</taxon>
        <taxon>Prostigmata</taxon>
        <taxon>Anystina</taxon>
        <taxon>Parasitengona</taxon>
        <taxon>Trombiculoidea</taxon>
        <taxon>Trombiculidae</taxon>
        <taxon>Leptotrombidium</taxon>
    </lineage>
</organism>
<dbReference type="AlphaFoldDB" id="A0A443SK28"/>
<feature type="DNA-binding region" description="Homeobox" evidence="2">
    <location>
        <begin position="40"/>
        <end position="91"/>
    </location>
</feature>
<dbReference type="VEuPathDB" id="VectorBase:LDEU004207"/>
<name>A0A443SK28_9ACAR</name>
<dbReference type="GO" id="GO:0005634">
    <property type="term" value="C:nucleus"/>
    <property type="evidence" value="ECO:0007669"/>
    <property type="project" value="UniProtKB-SubCell"/>
</dbReference>
<evidence type="ECO:0000313" key="5">
    <source>
        <dbReference type="EMBL" id="RWS27835.1"/>
    </source>
</evidence>
<dbReference type="OrthoDB" id="6159439at2759"/>
<evidence type="ECO:0000259" key="4">
    <source>
        <dbReference type="PROSITE" id="PS50071"/>
    </source>
</evidence>
<dbReference type="CDD" id="cd00086">
    <property type="entry name" value="homeodomain"/>
    <property type="match status" value="1"/>
</dbReference>